<keyword evidence="1" id="KW-0472">Membrane</keyword>
<dbReference type="RefSeq" id="WP_048278181.1">
    <property type="nucleotide sequence ID" value="NZ_CACVCI010000001.1"/>
</dbReference>
<gene>
    <name evidence="3" type="ORF">ABW06_03170</name>
    <name evidence="2" type="ORF">QEG54_000979</name>
</gene>
<comment type="caution">
    <text evidence="3">The sequence shown here is derived from an EMBL/GenBank/DDBJ whole genome shotgun (WGS) entry which is preliminary data.</text>
</comment>
<feature type="transmembrane region" description="Helical" evidence="1">
    <location>
        <begin position="51"/>
        <end position="72"/>
    </location>
</feature>
<reference evidence="2" key="2">
    <citation type="submission" date="2024-02" db="EMBL/GenBank/DDBJ databases">
        <authorList>
            <consortium name="Clinical and Environmental Microbiology Branch: Whole genome sequencing antimicrobial resistance pathogens in the healthcare setting"/>
        </authorList>
    </citation>
    <scope>NUCLEOTIDE SEQUENCE</scope>
    <source>
        <strain evidence="2">2021DK-00143</strain>
    </source>
</reference>
<evidence type="ECO:0000313" key="4">
    <source>
        <dbReference type="Proteomes" id="UP000036196"/>
    </source>
</evidence>
<evidence type="ECO:0000256" key="1">
    <source>
        <dbReference type="SAM" id="Phobius"/>
    </source>
</evidence>
<name>A0A0J5LAL3_PLUGE</name>
<protein>
    <submittedName>
        <fullName evidence="2">Phage holin, lambda family</fullName>
    </submittedName>
</protein>
<dbReference type="EMBL" id="ABLOKC030000004">
    <property type="protein sequence ID" value="EML1470292.1"/>
    <property type="molecule type" value="Genomic_DNA"/>
</dbReference>
<dbReference type="Proteomes" id="UP000036196">
    <property type="component" value="Unassembled WGS sequence"/>
</dbReference>
<dbReference type="EMBL" id="LDZF01000003">
    <property type="protein sequence ID" value="KMK15620.1"/>
    <property type="molecule type" value="Genomic_DNA"/>
</dbReference>
<evidence type="ECO:0000313" key="2">
    <source>
        <dbReference type="EMBL" id="EML1470292.1"/>
    </source>
</evidence>
<organism evidence="3 4">
    <name type="scientific">Pluralibacter gergoviae</name>
    <name type="common">Enterobacter gergoviae</name>
    <dbReference type="NCBI Taxonomy" id="61647"/>
    <lineage>
        <taxon>Bacteria</taxon>
        <taxon>Pseudomonadati</taxon>
        <taxon>Pseudomonadota</taxon>
        <taxon>Gammaproteobacteria</taxon>
        <taxon>Enterobacterales</taxon>
        <taxon>Enterobacteriaceae</taxon>
        <taxon>Pluralibacter</taxon>
    </lineage>
</organism>
<dbReference type="InterPro" id="IPR006481">
    <property type="entry name" value="Phage_lambda_GpS_holin"/>
</dbReference>
<feature type="transmembrane region" description="Helical" evidence="1">
    <location>
        <begin position="20"/>
        <end position="39"/>
    </location>
</feature>
<reference evidence="3 4" key="1">
    <citation type="submission" date="2015-05" db="EMBL/GenBank/DDBJ databases">
        <title>Genome sequences of Pluralibacter gergoviae.</title>
        <authorList>
            <person name="Greninger A.L."/>
            <person name="Miller S."/>
        </authorList>
    </citation>
    <scope>NUCLEOTIDE SEQUENCE [LARGE SCALE GENOMIC DNA]</scope>
    <source>
        <strain evidence="3 4">JS81F13</strain>
    </source>
</reference>
<keyword evidence="1" id="KW-1133">Transmembrane helix</keyword>
<feature type="transmembrane region" description="Helical" evidence="1">
    <location>
        <begin position="78"/>
        <end position="98"/>
    </location>
</feature>
<dbReference type="PATRIC" id="fig|61647.15.peg.2951"/>
<sequence>MISLAIAPVWDAVRETAACWWRGEVPVGGVIMAAAMAVLRMSYFGHRRRDIVLEGLLCAALALCAYSAIDYLHVPKMLTVAIGGLIGFIGVKTIRAWLSHYLSRRLGAGQDPDNK</sequence>
<dbReference type="STRING" id="61647.LG71_17970"/>
<dbReference type="Pfam" id="PF05106">
    <property type="entry name" value="Phage_holin_3_1"/>
    <property type="match status" value="1"/>
</dbReference>
<keyword evidence="4" id="KW-1185">Reference proteome</keyword>
<dbReference type="AlphaFoldDB" id="A0A0J5LAL3"/>
<evidence type="ECO:0000313" key="3">
    <source>
        <dbReference type="EMBL" id="KMK15620.1"/>
    </source>
</evidence>
<keyword evidence="1" id="KW-0812">Transmembrane</keyword>
<accession>A0A0J5LAL3</accession>
<proteinExistence type="predicted"/>
<dbReference type="NCBIfam" id="TIGR01594">
    <property type="entry name" value="holin_lambda"/>
    <property type="match status" value="1"/>
</dbReference>